<dbReference type="Proteomes" id="UP000215335">
    <property type="component" value="Unassembled WGS sequence"/>
</dbReference>
<dbReference type="InterPro" id="IPR000172">
    <property type="entry name" value="GMC_OxRdtase_N"/>
</dbReference>
<dbReference type="Gene3D" id="3.50.50.60">
    <property type="entry name" value="FAD/NAD(P)-binding domain"/>
    <property type="match status" value="1"/>
</dbReference>
<feature type="domain" description="Glucose-methanol-choline oxidoreductase N-terminal" evidence="2">
    <location>
        <begin position="2"/>
        <end position="102"/>
    </location>
</feature>
<dbReference type="STRING" id="543379.A0A232EVC8"/>
<organism evidence="3 4">
    <name type="scientific">Trichomalopsis sarcophagae</name>
    <dbReference type="NCBI Taxonomy" id="543379"/>
    <lineage>
        <taxon>Eukaryota</taxon>
        <taxon>Metazoa</taxon>
        <taxon>Ecdysozoa</taxon>
        <taxon>Arthropoda</taxon>
        <taxon>Hexapoda</taxon>
        <taxon>Insecta</taxon>
        <taxon>Pterygota</taxon>
        <taxon>Neoptera</taxon>
        <taxon>Endopterygota</taxon>
        <taxon>Hymenoptera</taxon>
        <taxon>Apocrita</taxon>
        <taxon>Proctotrupomorpha</taxon>
        <taxon>Chalcidoidea</taxon>
        <taxon>Pteromalidae</taxon>
        <taxon>Pteromalinae</taxon>
        <taxon>Trichomalopsis</taxon>
    </lineage>
</organism>
<evidence type="ECO:0000313" key="3">
    <source>
        <dbReference type="EMBL" id="OXU22300.1"/>
    </source>
</evidence>
<dbReference type="InterPro" id="IPR036188">
    <property type="entry name" value="FAD/NAD-bd_sf"/>
</dbReference>
<dbReference type="SUPFAM" id="SSF51905">
    <property type="entry name" value="FAD/NAD(P)-binding domain"/>
    <property type="match status" value="1"/>
</dbReference>
<dbReference type="GO" id="GO:0050660">
    <property type="term" value="F:flavin adenine dinucleotide binding"/>
    <property type="evidence" value="ECO:0007669"/>
    <property type="project" value="InterPro"/>
</dbReference>
<evidence type="ECO:0000313" key="4">
    <source>
        <dbReference type="Proteomes" id="UP000215335"/>
    </source>
</evidence>
<dbReference type="GO" id="GO:0016614">
    <property type="term" value="F:oxidoreductase activity, acting on CH-OH group of donors"/>
    <property type="evidence" value="ECO:0007669"/>
    <property type="project" value="InterPro"/>
</dbReference>
<accession>A0A232EVC8</accession>
<evidence type="ECO:0000259" key="2">
    <source>
        <dbReference type="Pfam" id="PF00732"/>
    </source>
</evidence>
<dbReference type="Pfam" id="PF00732">
    <property type="entry name" value="GMC_oxred_N"/>
    <property type="match status" value="1"/>
</dbReference>
<protein>
    <recommendedName>
        <fullName evidence="2">Glucose-methanol-choline oxidoreductase N-terminal domain-containing protein</fullName>
    </recommendedName>
</protein>
<keyword evidence="4" id="KW-1185">Reference proteome</keyword>
<dbReference type="EMBL" id="NNAY01002016">
    <property type="protein sequence ID" value="OXU22300.1"/>
    <property type="molecule type" value="Genomic_DNA"/>
</dbReference>
<dbReference type="PANTHER" id="PTHR11552:SF227">
    <property type="entry name" value="GLUCOSE DEHYDROGENASE [FAD, QUINONE]-LIKE PROTEIN"/>
    <property type="match status" value="1"/>
</dbReference>
<gene>
    <name evidence="3" type="ORF">TSAR_016458</name>
</gene>
<name>A0A232EVC8_9HYME</name>
<dbReference type="PANTHER" id="PTHR11552">
    <property type="entry name" value="GLUCOSE-METHANOL-CHOLINE GMC OXIDOREDUCTASE"/>
    <property type="match status" value="1"/>
</dbReference>
<dbReference type="AlphaFoldDB" id="A0A232EVC8"/>
<reference evidence="3 4" key="1">
    <citation type="journal article" date="2017" name="Curr. Biol.">
        <title>The Evolution of Venom by Co-option of Single-Copy Genes.</title>
        <authorList>
            <person name="Martinson E.O."/>
            <person name="Mrinalini"/>
            <person name="Kelkar Y.D."/>
            <person name="Chang C.H."/>
            <person name="Werren J.H."/>
        </authorList>
    </citation>
    <scope>NUCLEOTIDE SEQUENCE [LARGE SCALE GENOMIC DNA]</scope>
    <source>
        <strain evidence="3 4">Alberta</strain>
        <tissue evidence="3">Whole body</tissue>
    </source>
</reference>
<comment type="caution">
    <text evidence="3">The sequence shown here is derived from an EMBL/GenBank/DDBJ whole genome shotgun (WGS) entry which is preliminary data.</text>
</comment>
<dbReference type="InterPro" id="IPR012132">
    <property type="entry name" value="GMC_OxRdtase"/>
</dbReference>
<evidence type="ECO:0000256" key="1">
    <source>
        <dbReference type="ARBA" id="ARBA00010790"/>
    </source>
</evidence>
<dbReference type="OrthoDB" id="269227at2759"/>
<comment type="similarity">
    <text evidence="1">Belongs to the GMC oxidoreductase family.</text>
</comment>
<proteinExistence type="inferred from homology"/>
<sequence>MSSNRAYLHPIRKRKNLILTMQSQVTNVLIDKNTKTAADVEFIRNNTNIQVRAKKEVILSACAIASPQLLMVSGIGPVEHLKSLNIDVLADLPVGKNMMDHIAYGG</sequence>